<comment type="similarity">
    <text evidence="11">Belongs to the tRNA nucleotidyltransferase/poly(A) polymerase family. Bacterial CCA-adding enzyme type 3 subfamily.</text>
</comment>
<comment type="subunit">
    <text evidence="11">Homodimer.</text>
</comment>
<organism evidence="15 16">
    <name type="scientific">Atopococcus tabaci</name>
    <dbReference type="NCBI Taxonomy" id="269774"/>
    <lineage>
        <taxon>Bacteria</taxon>
        <taxon>Bacillati</taxon>
        <taxon>Bacillota</taxon>
        <taxon>Bacilli</taxon>
        <taxon>Lactobacillales</taxon>
        <taxon>Carnobacteriaceae</taxon>
        <taxon>Atopococcus</taxon>
    </lineage>
</organism>
<feature type="binding site" evidence="11">
    <location>
        <position position="35"/>
    </location>
    <ligand>
        <name>ATP</name>
        <dbReference type="ChEBI" id="CHEBI:30616"/>
    </ligand>
</feature>
<feature type="binding site" evidence="11">
    <location>
        <position position="119"/>
    </location>
    <ligand>
        <name>ATP</name>
        <dbReference type="ChEBI" id="CHEBI:30616"/>
    </ligand>
</feature>
<dbReference type="GO" id="GO:0004810">
    <property type="term" value="F:CCA tRNA nucleotidyltransferase activity"/>
    <property type="evidence" value="ECO:0007669"/>
    <property type="project" value="UniProtKB-UniRule"/>
</dbReference>
<dbReference type="Pfam" id="PF12627">
    <property type="entry name" value="PolyA_pol_RNAbd"/>
    <property type="match status" value="1"/>
</dbReference>
<evidence type="ECO:0000256" key="6">
    <source>
        <dbReference type="ARBA" id="ARBA00022741"/>
    </source>
</evidence>
<dbReference type="Gene3D" id="3.30.460.10">
    <property type="entry name" value="Beta Polymerase, domain 2"/>
    <property type="match status" value="1"/>
</dbReference>
<comment type="catalytic activity">
    <reaction evidence="11">
        <text>a tRNA with a 3' CCA end + 2 CTP + ATP = a tRNA with a 3' CCACCA end + 3 diphosphate</text>
        <dbReference type="Rhea" id="RHEA:76235"/>
        <dbReference type="Rhea" id="RHEA-COMP:10468"/>
        <dbReference type="Rhea" id="RHEA-COMP:18655"/>
        <dbReference type="ChEBI" id="CHEBI:30616"/>
        <dbReference type="ChEBI" id="CHEBI:33019"/>
        <dbReference type="ChEBI" id="CHEBI:37563"/>
        <dbReference type="ChEBI" id="CHEBI:83071"/>
        <dbReference type="ChEBI" id="CHEBI:195187"/>
    </reaction>
</comment>
<keyword evidence="16" id="KW-1185">Reference proteome</keyword>
<evidence type="ECO:0000256" key="9">
    <source>
        <dbReference type="ARBA" id="ARBA00022842"/>
    </source>
</evidence>
<keyword evidence="10 11" id="KW-0694">RNA-binding</keyword>
<keyword evidence="5 11" id="KW-0479">Metal-binding</keyword>
<dbReference type="SUPFAM" id="SSF81301">
    <property type="entry name" value="Nucleotidyltransferase"/>
    <property type="match status" value="1"/>
</dbReference>
<feature type="binding site" evidence="11">
    <location>
        <position position="119"/>
    </location>
    <ligand>
        <name>CTP</name>
        <dbReference type="ChEBI" id="CHEBI:37563"/>
    </ligand>
</feature>
<feature type="binding site" evidence="11">
    <location>
        <position position="38"/>
    </location>
    <ligand>
        <name>ATP</name>
        <dbReference type="ChEBI" id="CHEBI:30616"/>
    </ligand>
</feature>
<dbReference type="EC" id="2.7.7.72" evidence="11"/>
<feature type="domain" description="tRNA nucleotidyltransferase/poly(A) polymerase RNA and SrmB- binding" evidence="13">
    <location>
        <begin position="177"/>
        <end position="236"/>
    </location>
</feature>
<dbReference type="GO" id="GO:0001680">
    <property type="term" value="P:tRNA 3'-terminal CCA addition"/>
    <property type="evidence" value="ECO:0007669"/>
    <property type="project" value="UniProtKB-UniRule"/>
</dbReference>
<dbReference type="InterPro" id="IPR050264">
    <property type="entry name" value="Bact_CCA-adding_enz_type3_sf"/>
</dbReference>
<evidence type="ECO:0000256" key="11">
    <source>
        <dbReference type="HAMAP-Rule" id="MF_01263"/>
    </source>
</evidence>
<comment type="miscellaneous">
    <text evidence="11">A single active site specifically recognizes both ATP and CTP and is responsible for their addition.</text>
</comment>
<dbReference type="InterPro" id="IPR032828">
    <property type="entry name" value="PolyA_RNA-bd"/>
</dbReference>
<evidence type="ECO:0000256" key="3">
    <source>
        <dbReference type="ARBA" id="ARBA00022694"/>
    </source>
</evidence>
<dbReference type="InterPro" id="IPR023068">
    <property type="entry name" value="CCA-adding_enz_firmicutes"/>
</dbReference>
<evidence type="ECO:0000256" key="5">
    <source>
        <dbReference type="ARBA" id="ARBA00022723"/>
    </source>
</evidence>
<evidence type="ECO:0000259" key="13">
    <source>
        <dbReference type="Pfam" id="PF12627"/>
    </source>
</evidence>
<dbReference type="Proteomes" id="UP001171751">
    <property type="component" value="Unassembled WGS sequence"/>
</dbReference>
<evidence type="ECO:0000256" key="2">
    <source>
        <dbReference type="ARBA" id="ARBA00022679"/>
    </source>
</evidence>
<dbReference type="CDD" id="cd05398">
    <property type="entry name" value="NT_ClassII-CCAase"/>
    <property type="match status" value="1"/>
</dbReference>
<feature type="binding site" evidence="11">
    <location>
        <position position="168"/>
    </location>
    <ligand>
        <name>CTP</name>
        <dbReference type="ChEBI" id="CHEBI:37563"/>
    </ligand>
</feature>
<feature type="binding site" evidence="11">
    <location>
        <position position="162"/>
    </location>
    <ligand>
        <name>ATP</name>
        <dbReference type="ChEBI" id="CHEBI:30616"/>
    </ligand>
</feature>
<dbReference type="PANTHER" id="PTHR46173:SF1">
    <property type="entry name" value="CCA TRNA NUCLEOTIDYLTRANSFERASE 1, MITOCHONDRIAL"/>
    <property type="match status" value="1"/>
</dbReference>
<dbReference type="Pfam" id="PF13735">
    <property type="entry name" value="tRNA_NucTran2_2"/>
    <property type="match status" value="1"/>
</dbReference>
<dbReference type="NCBIfam" id="NF009814">
    <property type="entry name" value="PRK13299.1"/>
    <property type="match status" value="1"/>
</dbReference>
<reference evidence="15" key="1">
    <citation type="submission" date="2023-07" db="EMBL/GenBank/DDBJ databases">
        <title>Between Cages and Wild: Unraveling the Impact of Captivity on Animal Microbiomes and Antimicrobial Resistance.</title>
        <authorList>
            <person name="Schmartz G.P."/>
            <person name="Rehner J."/>
            <person name="Schuff M.J."/>
            <person name="Becker S.L."/>
            <person name="Kravczyk M."/>
            <person name="Gurevich A."/>
            <person name="Francke R."/>
            <person name="Mueller R."/>
            <person name="Keller V."/>
            <person name="Keller A."/>
        </authorList>
    </citation>
    <scope>NUCLEOTIDE SEQUENCE</scope>
    <source>
        <strain evidence="15">S39M_St_73</strain>
    </source>
</reference>
<feature type="binding site" evidence="11">
    <location>
        <position position="171"/>
    </location>
    <ligand>
        <name>CTP</name>
        <dbReference type="ChEBI" id="CHEBI:37563"/>
    </ligand>
</feature>
<feature type="binding site" evidence="11">
    <location>
        <position position="48"/>
    </location>
    <ligand>
        <name>Mg(2+)</name>
        <dbReference type="ChEBI" id="CHEBI:18420"/>
    </ligand>
</feature>
<feature type="binding site" evidence="11">
    <location>
        <position position="50"/>
    </location>
    <ligand>
        <name>Mg(2+)</name>
        <dbReference type="ChEBI" id="CHEBI:18420"/>
    </ligand>
</feature>
<evidence type="ECO:0000313" key="16">
    <source>
        <dbReference type="Proteomes" id="UP001171751"/>
    </source>
</evidence>
<evidence type="ECO:0000256" key="7">
    <source>
        <dbReference type="ARBA" id="ARBA00022800"/>
    </source>
</evidence>
<keyword evidence="4 11" id="KW-0548">Nucleotidyltransferase</keyword>
<dbReference type="InterPro" id="IPR043519">
    <property type="entry name" value="NT_sf"/>
</dbReference>
<dbReference type="GO" id="GO:0005524">
    <property type="term" value="F:ATP binding"/>
    <property type="evidence" value="ECO:0007669"/>
    <property type="project" value="UniProtKB-UniRule"/>
</dbReference>
<dbReference type="EMBL" id="JAUNQW010000002">
    <property type="protein sequence ID" value="MDO5456853.1"/>
    <property type="molecule type" value="Genomic_DNA"/>
</dbReference>
<feature type="binding site" evidence="11">
    <location>
        <position position="165"/>
    </location>
    <ligand>
        <name>CTP</name>
        <dbReference type="ChEBI" id="CHEBI:37563"/>
    </ligand>
</feature>
<dbReference type="Gene3D" id="1.10.246.80">
    <property type="match status" value="1"/>
</dbReference>
<dbReference type="GO" id="GO:0000287">
    <property type="term" value="F:magnesium ion binding"/>
    <property type="evidence" value="ECO:0007669"/>
    <property type="project" value="UniProtKB-UniRule"/>
</dbReference>
<dbReference type="GO" id="GO:0000049">
    <property type="term" value="F:tRNA binding"/>
    <property type="evidence" value="ECO:0007669"/>
    <property type="project" value="UniProtKB-UniRule"/>
</dbReference>
<evidence type="ECO:0000259" key="12">
    <source>
        <dbReference type="Pfam" id="PF01743"/>
    </source>
</evidence>
<keyword evidence="8 11" id="KW-0067">ATP-binding</keyword>
<keyword evidence="2 11" id="KW-0808">Transferase</keyword>
<keyword evidence="9 11" id="KW-0460">Magnesium</keyword>
<sequence>MNEEVRIKLDKNFQDALPVLDIFEKNGFEAYFVGGSVRDALLHKPINDIDIATSAFPEEVKSIFKKTIDVGIQHGTVVVLFQNEPYEVTTFRTESGYQDYRRPDQVTFVRSLEEDLKRRDFTINAFAMDQKGIIKDFFQGLQDLEKKIIRAVGDPYERFHEDALRIMRAIRFQSQLNFDIEEQTFQAVVESASLLSKIAVERIHIEFIKMMLGSAMSKALSNFIEAELYRYCPGLAQSEDKLRKLAGFPLPIKSEVQAWTLLGYYLELTGAELVQLMKKWKSSNEISRQSKKTLQALYDRIDQNEWKAWNLYRSGQQAVIDTEYLVSGLQVSYDLKLARQLYSNLPIKSKDDILINGHDLIKMSKRQPGRWIGELLEDIEEKILLSELENNFDVLKEYSCHYIDQIDK</sequence>
<feature type="domain" description="Poly A polymerase head" evidence="12">
    <location>
        <begin position="30"/>
        <end position="150"/>
    </location>
</feature>
<feature type="binding site" evidence="11">
    <location>
        <position position="168"/>
    </location>
    <ligand>
        <name>ATP</name>
        <dbReference type="ChEBI" id="CHEBI:30616"/>
    </ligand>
</feature>
<feature type="binding site" evidence="11">
    <location>
        <position position="165"/>
    </location>
    <ligand>
        <name>ATP</name>
        <dbReference type="ChEBI" id="CHEBI:30616"/>
    </ligand>
</feature>
<evidence type="ECO:0000256" key="1">
    <source>
        <dbReference type="ARBA" id="ARBA00001946"/>
    </source>
</evidence>
<feature type="binding site" evidence="11">
    <location>
        <position position="162"/>
    </location>
    <ligand>
        <name>CTP</name>
        <dbReference type="ChEBI" id="CHEBI:37563"/>
    </ligand>
</feature>
<evidence type="ECO:0000313" key="15">
    <source>
        <dbReference type="EMBL" id="MDO5456853.1"/>
    </source>
</evidence>
<accession>A0AA43RM52</accession>
<keyword evidence="3 11" id="KW-0819">tRNA processing</keyword>
<dbReference type="GO" id="GO:0042245">
    <property type="term" value="P:RNA repair"/>
    <property type="evidence" value="ECO:0007669"/>
    <property type="project" value="UniProtKB-KW"/>
</dbReference>
<evidence type="ECO:0000256" key="4">
    <source>
        <dbReference type="ARBA" id="ARBA00022695"/>
    </source>
</evidence>
<feature type="binding site" evidence="11">
    <location>
        <position position="171"/>
    </location>
    <ligand>
        <name>ATP</name>
        <dbReference type="ChEBI" id="CHEBI:30616"/>
    </ligand>
</feature>
<dbReference type="InterPro" id="IPR002646">
    <property type="entry name" value="PolA_pol_head_dom"/>
</dbReference>
<dbReference type="HAMAP" id="MF_01263">
    <property type="entry name" value="CCA_bact_type3"/>
    <property type="match status" value="1"/>
</dbReference>
<proteinExistence type="inferred from homology"/>
<comment type="catalytic activity">
    <reaction evidence="11">
        <text>a tRNA precursor + 2 CTP + ATP = a tRNA with a 3' CCA end + 3 diphosphate</text>
        <dbReference type="Rhea" id="RHEA:14433"/>
        <dbReference type="Rhea" id="RHEA-COMP:10465"/>
        <dbReference type="Rhea" id="RHEA-COMP:10468"/>
        <dbReference type="ChEBI" id="CHEBI:30616"/>
        <dbReference type="ChEBI" id="CHEBI:33019"/>
        <dbReference type="ChEBI" id="CHEBI:37563"/>
        <dbReference type="ChEBI" id="CHEBI:74896"/>
        <dbReference type="ChEBI" id="CHEBI:83071"/>
        <dbReference type="EC" id="2.7.7.72"/>
    </reaction>
</comment>
<evidence type="ECO:0000256" key="10">
    <source>
        <dbReference type="ARBA" id="ARBA00022884"/>
    </source>
</evidence>
<gene>
    <name evidence="11" type="primary">cca</name>
    <name evidence="15" type="ORF">Q4F26_00775</name>
</gene>
<dbReference type="PANTHER" id="PTHR46173">
    <property type="entry name" value="CCA TRNA NUCLEOTIDYLTRANSFERASE 1, MITOCHONDRIAL"/>
    <property type="match status" value="1"/>
</dbReference>
<keyword evidence="6 11" id="KW-0547">Nucleotide-binding</keyword>
<feature type="binding site" evidence="11">
    <location>
        <position position="35"/>
    </location>
    <ligand>
        <name>CTP</name>
        <dbReference type="ChEBI" id="CHEBI:37563"/>
    </ligand>
</feature>
<dbReference type="Gene3D" id="1.10.110.30">
    <property type="match status" value="1"/>
</dbReference>
<comment type="cofactor">
    <cofactor evidence="1 11">
        <name>Mg(2+)</name>
        <dbReference type="ChEBI" id="CHEBI:18420"/>
    </cofactor>
</comment>
<dbReference type="InterPro" id="IPR032810">
    <property type="entry name" value="CCA-adding_enz_C"/>
</dbReference>
<feature type="domain" description="CCA-adding enzyme C-terminal" evidence="14">
    <location>
        <begin position="252"/>
        <end position="396"/>
    </location>
</feature>
<feature type="binding site" evidence="11">
    <location>
        <position position="38"/>
    </location>
    <ligand>
        <name>CTP</name>
        <dbReference type="ChEBI" id="CHEBI:37563"/>
    </ligand>
</feature>
<dbReference type="Gene3D" id="1.20.58.560">
    <property type="match status" value="1"/>
</dbReference>
<keyword evidence="7 11" id="KW-0692">RNA repair</keyword>
<evidence type="ECO:0000259" key="14">
    <source>
        <dbReference type="Pfam" id="PF13735"/>
    </source>
</evidence>
<comment type="caution">
    <text evidence="15">The sequence shown here is derived from an EMBL/GenBank/DDBJ whole genome shotgun (WGS) entry which is preliminary data.</text>
</comment>
<dbReference type="Pfam" id="PF01743">
    <property type="entry name" value="PolyA_pol"/>
    <property type="match status" value="1"/>
</dbReference>
<comment type="function">
    <text evidence="11">Catalyzes the addition and repair of the essential 3'-terminal CCA sequence in tRNAs without using a nucleic acid template. Adds these three nucleotides in the order of C, C, and A to the tRNA nucleotide-73, using CTP and ATP as substrates and producing inorganic pyrophosphate. tRNA 3'-terminal CCA addition is required both for tRNA processing and repair. Also involved in tRNA surveillance by mediating tandem CCA addition to generate a CCACCA at the 3' terminus of unstable tRNAs. While stable tRNAs receive only 3'-terminal CCA, unstable tRNAs are marked with CCACCA and rapidly degraded.</text>
</comment>
<name>A0AA43RM52_9LACT</name>
<dbReference type="SUPFAM" id="SSF81891">
    <property type="entry name" value="Poly A polymerase C-terminal region-like"/>
    <property type="match status" value="1"/>
</dbReference>
<evidence type="ECO:0000256" key="8">
    <source>
        <dbReference type="ARBA" id="ARBA00022840"/>
    </source>
</evidence>
<dbReference type="AlphaFoldDB" id="A0AA43RM52"/>
<protein>
    <recommendedName>
        <fullName evidence="11">CCA-adding enzyme</fullName>
        <ecNumber evidence="11">2.7.7.72</ecNumber>
    </recommendedName>
    <alternativeName>
        <fullName evidence="11">CCA tRNA nucleotidyltransferase</fullName>
    </alternativeName>
    <alternativeName>
        <fullName evidence="11">tRNA CCA-pyrophosphorylase</fullName>
    </alternativeName>
    <alternativeName>
        <fullName evidence="11">tRNA adenylyl-/cytidylyl- transferase</fullName>
    </alternativeName>
    <alternativeName>
        <fullName evidence="11">tRNA nucleotidyltransferase</fullName>
    </alternativeName>
    <alternativeName>
        <fullName evidence="11">tRNA-NT</fullName>
    </alternativeName>
</protein>